<keyword evidence="3" id="KW-1185">Reference proteome</keyword>
<sequence length="224" mass="25402">MISLKTHGKSNPSNTQCPHNTAPPFSIGQRGISIVDACTPRIGIGEFCQSAAHTIVRGSLAARAYLAKPFQYLERIVRRDKVHAHLKDVARHCAKPASLPESIFHPFDKLEKRVGKQLPEIAKVRFRTLPDPHFSKLGEAILLHGKAWQMNAWLELAIERLDDMPLPSQSQLTLRRMVETIENTKKQPSEFATWQLDESRLTHVSKWLKRQDTPTNPPQIARID</sequence>
<dbReference type="AlphaFoldDB" id="A0A5E4YF59"/>
<gene>
    <name evidence="2" type="ORF">PIN31115_04448</name>
</gene>
<dbReference type="RefSeq" id="WP_150685924.1">
    <property type="nucleotide sequence ID" value="NZ_CABPSI010000005.1"/>
</dbReference>
<proteinExistence type="predicted"/>
<name>A0A5E4YF59_9BURK</name>
<organism evidence="2 3">
    <name type="scientific">Pandoraea iniqua</name>
    <dbReference type="NCBI Taxonomy" id="2508288"/>
    <lineage>
        <taxon>Bacteria</taxon>
        <taxon>Pseudomonadati</taxon>
        <taxon>Pseudomonadota</taxon>
        <taxon>Betaproteobacteria</taxon>
        <taxon>Burkholderiales</taxon>
        <taxon>Burkholderiaceae</taxon>
        <taxon>Pandoraea</taxon>
    </lineage>
</organism>
<dbReference type="Proteomes" id="UP000333828">
    <property type="component" value="Unassembled WGS sequence"/>
</dbReference>
<reference evidence="2 3" key="1">
    <citation type="submission" date="2019-08" db="EMBL/GenBank/DDBJ databases">
        <authorList>
            <person name="Peeters C."/>
        </authorList>
    </citation>
    <scope>NUCLEOTIDE SEQUENCE [LARGE SCALE GENOMIC DNA]</scope>
    <source>
        <strain evidence="2 3">LMG 31115</strain>
    </source>
</reference>
<evidence type="ECO:0000256" key="1">
    <source>
        <dbReference type="SAM" id="MobiDB-lite"/>
    </source>
</evidence>
<protein>
    <submittedName>
        <fullName evidence="2">Uncharacterized protein</fullName>
    </submittedName>
</protein>
<evidence type="ECO:0000313" key="3">
    <source>
        <dbReference type="Proteomes" id="UP000333828"/>
    </source>
</evidence>
<evidence type="ECO:0000313" key="2">
    <source>
        <dbReference type="EMBL" id="VVE47102.1"/>
    </source>
</evidence>
<feature type="compositionally biased region" description="Polar residues" evidence="1">
    <location>
        <begin position="9"/>
        <end position="19"/>
    </location>
</feature>
<feature type="region of interest" description="Disordered" evidence="1">
    <location>
        <begin position="1"/>
        <end position="24"/>
    </location>
</feature>
<dbReference type="EMBL" id="CABPSI010000005">
    <property type="protein sequence ID" value="VVE47102.1"/>
    <property type="molecule type" value="Genomic_DNA"/>
</dbReference>
<accession>A0A5E4YF59</accession>